<feature type="transmembrane region" description="Helical" evidence="6">
    <location>
        <begin position="367"/>
        <end position="392"/>
    </location>
</feature>
<gene>
    <name evidence="8" type="ORF">DAEQUDRAFT_673096</name>
</gene>
<dbReference type="PANTHER" id="PTHR23502">
    <property type="entry name" value="MAJOR FACILITATOR SUPERFAMILY"/>
    <property type="match status" value="1"/>
</dbReference>
<dbReference type="AlphaFoldDB" id="A0A165NYH0"/>
<proteinExistence type="predicted"/>
<feature type="transmembrane region" description="Helical" evidence="6">
    <location>
        <begin position="90"/>
        <end position="111"/>
    </location>
</feature>
<comment type="subcellular location">
    <subcellularLocation>
        <location evidence="1">Membrane</location>
        <topology evidence="1">Multi-pass membrane protein</topology>
    </subcellularLocation>
</comment>
<feature type="compositionally biased region" description="Basic and acidic residues" evidence="5">
    <location>
        <begin position="446"/>
        <end position="457"/>
    </location>
</feature>
<evidence type="ECO:0000313" key="9">
    <source>
        <dbReference type="Proteomes" id="UP000076727"/>
    </source>
</evidence>
<dbReference type="InterPro" id="IPR011701">
    <property type="entry name" value="MFS"/>
</dbReference>
<evidence type="ECO:0000313" key="8">
    <source>
        <dbReference type="EMBL" id="KZT67533.1"/>
    </source>
</evidence>
<evidence type="ECO:0000256" key="3">
    <source>
        <dbReference type="ARBA" id="ARBA00022989"/>
    </source>
</evidence>
<accession>A0A165NYH0</accession>
<dbReference type="GO" id="GO:0005886">
    <property type="term" value="C:plasma membrane"/>
    <property type="evidence" value="ECO:0007669"/>
    <property type="project" value="TreeGrafter"/>
</dbReference>
<feature type="transmembrane region" description="Helical" evidence="6">
    <location>
        <begin position="154"/>
        <end position="184"/>
    </location>
</feature>
<dbReference type="Proteomes" id="UP000076727">
    <property type="component" value="Unassembled WGS sequence"/>
</dbReference>
<dbReference type="STRING" id="1314783.A0A165NYH0"/>
<feature type="transmembrane region" description="Helical" evidence="6">
    <location>
        <begin position="309"/>
        <end position="330"/>
    </location>
</feature>
<feature type="domain" description="Major facilitator superfamily (MFS) profile" evidence="7">
    <location>
        <begin position="1"/>
        <end position="457"/>
    </location>
</feature>
<evidence type="ECO:0000256" key="4">
    <source>
        <dbReference type="ARBA" id="ARBA00023136"/>
    </source>
</evidence>
<dbReference type="OrthoDB" id="9986881at2759"/>
<dbReference type="EMBL" id="KV429075">
    <property type="protein sequence ID" value="KZT67533.1"/>
    <property type="molecule type" value="Genomic_DNA"/>
</dbReference>
<feature type="transmembrane region" description="Helical" evidence="6">
    <location>
        <begin position="404"/>
        <end position="424"/>
    </location>
</feature>
<evidence type="ECO:0000256" key="1">
    <source>
        <dbReference type="ARBA" id="ARBA00004141"/>
    </source>
</evidence>
<dbReference type="InterPro" id="IPR020846">
    <property type="entry name" value="MFS_dom"/>
</dbReference>
<feature type="transmembrane region" description="Helical" evidence="6">
    <location>
        <begin position="261"/>
        <end position="288"/>
    </location>
</feature>
<evidence type="ECO:0000256" key="2">
    <source>
        <dbReference type="ARBA" id="ARBA00022692"/>
    </source>
</evidence>
<sequence>MLGGLLVLNATFASSAPEGIEEAMMAYFTFSEEVAVLTISLFVAGYCVGPLVWGPLSEQVGRRNVFILSFIVYTGFQVGCALSRNTASILIFRFLGGTFAAAPLSNSGALIGDIWDAGTRGKALAFFTLAPFAGPTIGPIVSGFMAVSGVDWRWLFWVLTFFSGGCLTLVIFTLPETFLPIIIVRKAQRLRKETGDDRYWAPFERKTDTIGRHLRRVLGRPFIVLAQEPMLIAITLYMSFVYGCIYLLFEAYPIVFIDGHHLSLGLFGLTFLPIFLGGVGGVVSYLLIFNPRYVKAQKKYAPAGVPPEIRLELAMVAAPMFAISFFWFGWTSYPWISLWAPLVAGFPLGWSIVYIFLALFNYMIDAYLFVSASALAANTVVRSCFGAGFPLFAGQMFETLNPRWASTLLGFIAIILGPIPFVLYKFGPVIRLKSKHAPTKPPTAPPKEKPTDPSDNA</sequence>
<dbReference type="Gene3D" id="1.20.1250.20">
    <property type="entry name" value="MFS general substrate transporter like domains"/>
    <property type="match status" value="1"/>
</dbReference>
<organism evidence="8 9">
    <name type="scientific">Daedalea quercina L-15889</name>
    <dbReference type="NCBI Taxonomy" id="1314783"/>
    <lineage>
        <taxon>Eukaryota</taxon>
        <taxon>Fungi</taxon>
        <taxon>Dikarya</taxon>
        <taxon>Basidiomycota</taxon>
        <taxon>Agaricomycotina</taxon>
        <taxon>Agaricomycetes</taxon>
        <taxon>Polyporales</taxon>
        <taxon>Fomitopsis</taxon>
    </lineage>
</organism>
<keyword evidence="2 6" id="KW-0812">Transmembrane</keyword>
<name>A0A165NYH0_9APHY</name>
<dbReference type="FunFam" id="1.20.1250.20:FF:000011">
    <property type="entry name" value="MFS multidrug transporter, putative"/>
    <property type="match status" value="1"/>
</dbReference>
<feature type="transmembrane region" description="Helical" evidence="6">
    <location>
        <begin position="123"/>
        <end position="148"/>
    </location>
</feature>
<feature type="transmembrane region" description="Helical" evidence="6">
    <location>
        <begin position="65"/>
        <end position="84"/>
    </location>
</feature>
<feature type="transmembrane region" description="Helical" evidence="6">
    <location>
        <begin position="222"/>
        <end position="249"/>
    </location>
</feature>
<keyword evidence="4 6" id="KW-0472">Membrane</keyword>
<reference evidence="8 9" key="1">
    <citation type="journal article" date="2016" name="Mol. Biol. Evol.">
        <title>Comparative Genomics of Early-Diverging Mushroom-Forming Fungi Provides Insights into the Origins of Lignocellulose Decay Capabilities.</title>
        <authorList>
            <person name="Nagy L.G."/>
            <person name="Riley R."/>
            <person name="Tritt A."/>
            <person name="Adam C."/>
            <person name="Daum C."/>
            <person name="Floudas D."/>
            <person name="Sun H."/>
            <person name="Yadav J.S."/>
            <person name="Pangilinan J."/>
            <person name="Larsson K.H."/>
            <person name="Matsuura K."/>
            <person name="Barry K."/>
            <person name="Labutti K."/>
            <person name="Kuo R."/>
            <person name="Ohm R.A."/>
            <person name="Bhattacharya S.S."/>
            <person name="Shirouzu T."/>
            <person name="Yoshinaga Y."/>
            <person name="Martin F.M."/>
            <person name="Grigoriev I.V."/>
            <person name="Hibbett D.S."/>
        </authorList>
    </citation>
    <scope>NUCLEOTIDE SEQUENCE [LARGE SCALE GENOMIC DNA]</scope>
    <source>
        <strain evidence="8 9">L-15889</strain>
    </source>
</reference>
<evidence type="ECO:0000259" key="7">
    <source>
        <dbReference type="PROSITE" id="PS50850"/>
    </source>
</evidence>
<dbReference type="GO" id="GO:0022857">
    <property type="term" value="F:transmembrane transporter activity"/>
    <property type="evidence" value="ECO:0007669"/>
    <property type="project" value="InterPro"/>
</dbReference>
<dbReference type="CDD" id="cd17323">
    <property type="entry name" value="MFS_Tpo1_MDR_like"/>
    <property type="match status" value="1"/>
</dbReference>
<dbReference type="Pfam" id="PF07690">
    <property type="entry name" value="MFS_1"/>
    <property type="match status" value="1"/>
</dbReference>
<dbReference type="PANTHER" id="PTHR23502:SF173">
    <property type="entry name" value="MFS-MULTIDRUG-RESISTANCE TRANSPORTER-RELATED"/>
    <property type="match status" value="1"/>
</dbReference>
<protein>
    <submittedName>
        <fullName evidence="8">MFS general substrate transporter</fullName>
    </submittedName>
</protein>
<dbReference type="PROSITE" id="PS50850">
    <property type="entry name" value="MFS"/>
    <property type="match status" value="1"/>
</dbReference>
<feature type="transmembrane region" description="Helical" evidence="6">
    <location>
        <begin position="336"/>
        <end position="360"/>
    </location>
</feature>
<feature type="region of interest" description="Disordered" evidence="5">
    <location>
        <begin position="435"/>
        <end position="457"/>
    </location>
</feature>
<dbReference type="InterPro" id="IPR036259">
    <property type="entry name" value="MFS_trans_sf"/>
</dbReference>
<keyword evidence="9" id="KW-1185">Reference proteome</keyword>
<evidence type="ECO:0000256" key="6">
    <source>
        <dbReference type="SAM" id="Phobius"/>
    </source>
</evidence>
<keyword evidence="3 6" id="KW-1133">Transmembrane helix</keyword>
<feature type="transmembrane region" description="Helical" evidence="6">
    <location>
        <begin position="34"/>
        <end position="53"/>
    </location>
</feature>
<evidence type="ECO:0000256" key="5">
    <source>
        <dbReference type="SAM" id="MobiDB-lite"/>
    </source>
</evidence>
<dbReference type="SUPFAM" id="SSF103473">
    <property type="entry name" value="MFS general substrate transporter"/>
    <property type="match status" value="1"/>
</dbReference>